<feature type="domain" description="Acyl-CoA thioesterase-like N-terminal HotDog" evidence="1">
    <location>
        <begin position="5"/>
        <end position="91"/>
    </location>
</feature>
<dbReference type="InterPro" id="IPR029069">
    <property type="entry name" value="HotDog_dom_sf"/>
</dbReference>
<dbReference type="Pfam" id="PF13622">
    <property type="entry name" value="4HBT_3"/>
    <property type="match status" value="1"/>
</dbReference>
<protein>
    <submittedName>
        <fullName evidence="3">Thioesterase family protein</fullName>
    </submittedName>
</protein>
<sequence length="243" mass="25168">MPSAAGPWSPDAQHGGPPAALLGRAVERLAAASFGAVHVGRFTMELLGPVPVGRLAVSASVLRPGRSVQLIGAELRDVARDRAVATARAWTFPVSDAGPVPPTPLGHGPSDGTLRPRPTGWHGGYLDAVEWRWITGSVEAPGPGVVWMRPPALVAGEEPSPLQRLLACVDSASGVSAALDVREWGFLNTELTVHVLRPPEGGWICLDAATTLGTGAVGLAGSTAYDERGLVARSAQALLVARR</sequence>
<name>A0A7X0RFF8_9ACTN</name>
<dbReference type="InterPro" id="IPR049449">
    <property type="entry name" value="TesB_ACOT8-like_N"/>
</dbReference>
<evidence type="ECO:0000259" key="1">
    <source>
        <dbReference type="Pfam" id="PF13622"/>
    </source>
</evidence>
<dbReference type="SUPFAM" id="SSF54637">
    <property type="entry name" value="Thioesterase/thiol ester dehydrase-isomerase"/>
    <property type="match status" value="2"/>
</dbReference>
<evidence type="ECO:0000259" key="2">
    <source>
        <dbReference type="Pfam" id="PF20789"/>
    </source>
</evidence>
<evidence type="ECO:0000313" key="3">
    <source>
        <dbReference type="EMBL" id="MBB6627307.1"/>
    </source>
</evidence>
<dbReference type="AlphaFoldDB" id="A0A7X0RFF8"/>
<dbReference type="InterPro" id="IPR042171">
    <property type="entry name" value="Acyl-CoA_hotdog"/>
</dbReference>
<keyword evidence="4" id="KW-1185">Reference proteome</keyword>
<gene>
    <name evidence="3" type="ORF">H5V45_08240</name>
</gene>
<evidence type="ECO:0000313" key="4">
    <source>
        <dbReference type="Proteomes" id="UP000523955"/>
    </source>
</evidence>
<accession>A0A7X0RFF8</accession>
<dbReference type="Proteomes" id="UP000523955">
    <property type="component" value="Unassembled WGS sequence"/>
</dbReference>
<dbReference type="Gene3D" id="2.40.160.210">
    <property type="entry name" value="Acyl-CoA thioesterase, double hotdog domain"/>
    <property type="match status" value="1"/>
</dbReference>
<comment type="caution">
    <text evidence="3">The sequence shown here is derived from an EMBL/GenBank/DDBJ whole genome shotgun (WGS) entry which is preliminary data.</text>
</comment>
<dbReference type="InterPro" id="IPR049450">
    <property type="entry name" value="ACOT8-like_C"/>
</dbReference>
<feature type="domain" description="Acyl-CoA thioesterase-like C-terminal" evidence="2">
    <location>
        <begin position="110"/>
        <end position="240"/>
    </location>
</feature>
<proteinExistence type="predicted"/>
<reference evidence="3 4" key="1">
    <citation type="submission" date="2020-08" db="EMBL/GenBank/DDBJ databases">
        <authorList>
            <person name="Seo M.-J."/>
        </authorList>
    </citation>
    <scope>NUCLEOTIDE SEQUENCE [LARGE SCALE GENOMIC DNA]</scope>
    <source>
        <strain evidence="3 4">KIGAM211</strain>
    </source>
</reference>
<organism evidence="3 4">
    <name type="scientific">Nocardioides luti</name>
    <dbReference type="NCBI Taxonomy" id="2761101"/>
    <lineage>
        <taxon>Bacteria</taxon>
        <taxon>Bacillati</taxon>
        <taxon>Actinomycetota</taxon>
        <taxon>Actinomycetes</taxon>
        <taxon>Propionibacteriales</taxon>
        <taxon>Nocardioidaceae</taxon>
        <taxon>Nocardioides</taxon>
    </lineage>
</organism>
<dbReference type="EMBL" id="JACKXE010000001">
    <property type="protein sequence ID" value="MBB6627307.1"/>
    <property type="molecule type" value="Genomic_DNA"/>
</dbReference>
<dbReference type="Pfam" id="PF20789">
    <property type="entry name" value="4HBT_3C"/>
    <property type="match status" value="1"/>
</dbReference>